<dbReference type="Proteomes" id="UP001141327">
    <property type="component" value="Unassembled WGS sequence"/>
</dbReference>
<accession>A0ABQ8UQ45</accession>
<comment type="caution">
    <text evidence="2">The sequence shown here is derived from an EMBL/GenBank/DDBJ whole genome shotgun (WGS) entry which is preliminary data.</text>
</comment>
<feature type="chain" id="PRO_5047127045" description="Secreted protein" evidence="1">
    <location>
        <begin position="19"/>
        <end position="281"/>
    </location>
</feature>
<evidence type="ECO:0008006" key="4">
    <source>
        <dbReference type="Google" id="ProtNLM"/>
    </source>
</evidence>
<evidence type="ECO:0000256" key="1">
    <source>
        <dbReference type="SAM" id="SignalP"/>
    </source>
</evidence>
<gene>
    <name evidence="2" type="ORF">PAPYR_2328</name>
</gene>
<sequence>MPALLVVLLFALFGLSAATTVDVKKSSAASFFKTATAPTAPSVQTTGQATQYVTVGTPRATIYPCHNHNFGQARHDPDHHCDHHRRVHHRDVQAHRRGTPGKSLLSNEHNIHLDTSRLHDGWFCPCDHQACNDNSHNGNSHNNHETRNDNNFFIRCLCTCGFYCHGVSLVGPPELFPDDFEELEQHVDPSQRNDGIFGHRHAQHSHNSGVLFATGGCGICSNHIHHHFFCSHNQDFPCIHDHGGQDAIHFDHHCHCHCHCRHFNHNSGDQNRLYNHLPVTA</sequence>
<keyword evidence="1" id="KW-0732">Signal</keyword>
<evidence type="ECO:0000313" key="3">
    <source>
        <dbReference type="Proteomes" id="UP001141327"/>
    </source>
</evidence>
<organism evidence="2 3">
    <name type="scientific">Paratrimastix pyriformis</name>
    <dbReference type="NCBI Taxonomy" id="342808"/>
    <lineage>
        <taxon>Eukaryota</taxon>
        <taxon>Metamonada</taxon>
        <taxon>Preaxostyla</taxon>
        <taxon>Paratrimastigidae</taxon>
        <taxon>Paratrimastix</taxon>
    </lineage>
</organism>
<name>A0ABQ8UQ45_9EUKA</name>
<keyword evidence="3" id="KW-1185">Reference proteome</keyword>
<proteinExistence type="predicted"/>
<dbReference type="EMBL" id="JAPMOS010000008">
    <property type="protein sequence ID" value="KAJ4461290.1"/>
    <property type="molecule type" value="Genomic_DNA"/>
</dbReference>
<reference evidence="2" key="1">
    <citation type="journal article" date="2022" name="bioRxiv">
        <title>Genomics of Preaxostyla Flagellates Illuminates Evolutionary Transitions and the Path Towards Mitochondrial Loss.</title>
        <authorList>
            <person name="Novak L.V.F."/>
            <person name="Treitli S.C."/>
            <person name="Pyrih J."/>
            <person name="Halakuc P."/>
            <person name="Pipaliya S.V."/>
            <person name="Vacek V."/>
            <person name="Brzon O."/>
            <person name="Soukal P."/>
            <person name="Eme L."/>
            <person name="Dacks J.B."/>
            <person name="Karnkowska A."/>
            <person name="Elias M."/>
            <person name="Hampl V."/>
        </authorList>
    </citation>
    <scope>NUCLEOTIDE SEQUENCE</scope>
    <source>
        <strain evidence="2">RCP-MX</strain>
    </source>
</reference>
<evidence type="ECO:0000313" key="2">
    <source>
        <dbReference type="EMBL" id="KAJ4461290.1"/>
    </source>
</evidence>
<feature type="signal peptide" evidence="1">
    <location>
        <begin position="1"/>
        <end position="18"/>
    </location>
</feature>
<protein>
    <recommendedName>
        <fullName evidence="4">Secreted protein</fullName>
    </recommendedName>
</protein>